<name>A0A1I3NAN2_9FLAO</name>
<dbReference type="PANTHER" id="PTHR46333">
    <property type="entry name" value="CYTOKINESIS PROTEIN 3"/>
    <property type="match status" value="1"/>
</dbReference>
<proteinExistence type="predicted"/>
<protein>
    <submittedName>
        <fullName evidence="2">Transglutaminase-like superfamily protein</fullName>
    </submittedName>
</protein>
<dbReference type="InterPro" id="IPR002931">
    <property type="entry name" value="Transglutaminase-like"/>
</dbReference>
<dbReference type="Pfam" id="PF01841">
    <property type="entry name" value="Transglut_core"/>
    <property type="match status" value="1"/>
</dbReference>
<sequence length="334" mass="38484">MKNRLTLIFFFIVKLTIAQVSDFKTIDFTRADNIAKLNANASLKNLPLLAYNLTYKLDNDAEKFRAIYTWVCTNIKGDLNQDNKVSKQRKRFKNDSLAYLKWNNEYQKTAFKKLLKHKKTMCTGYAYLIKELCFLANLDCKMVNGFGRSTNTNVASLDLANHSWNAVKLNNKWYLCDATWSSGYFVNDVFIKDYNLGYFLTDPTLFAKNHYPLDKKWLLNDTLITSDYSASPIVYGDTFTHKIIPIGPSDLNTTIKKDDTLEIRFKSLNSLDTKDISLIKYSGFKTIPYKITNLKNDNGLVSFNYKFETSGVYDVHLKIKNDIVATYTISVITE</sequence>
<dbReference type="InterPro" id="IPR038765">
    <property type="entry name" value="Papain-like_cys_pep_sf"/>
</dbReference>
<organism evidence="2 3">
    <name type="scientific">Olleya namhaensis</name>
    <dbReference type="NCBI Taxonomy" id="1144750"/>
    <lineage>
        <taxon>Bacteria</taxon>
        <taxon>Pseudomonadati</taxon>
        <taxon>Bacteroidota</taxon>
        <taxon>Flavobacteriia</taxon>
        <taxon>Flavobacteriales</taxon>
        <taxon>Flavobacteriaceae</taxon>
    </lineage>
</organism>
<reference evidence="3" key="1">
    <citation type="submission" date="2016-10" db="EMBL/GenBank/DDBJ databases">
        <authorList>
            <person name="Varghese N."/>
            <person name="Submissions S."/>
        </authorList>
    </citation>
    <scope>NUCLEOTIDE SEQUENCE [LARGE SCALE GENOMIC DNA]</scope>
    <source>
        <strain evidence="3">DSM 28881</strain>
    </source>
</reference>
<dbReference type="GO" id="GO:0005737">
    <property type="term" value="C:cytoplasm"/>
    <property type="evidence" value="ECO:0007669"/>
    <property type="project" value="TreeGrafter"/>
</dbReference>
<evidence type="ECO:0000313" key="3">
    <source>
        <dbReference type="Proteomes" id="UP000199559"/>
    </source>
</evidence>
<dbReference type="EMBL" id="FORM01000004">
    <property type="protein sequence ID" value="SFJ06249.1"/>
    <property type="molecule type" value="Genomic_DNA"/>
</dbReference>
<dbReference type="SUPFAM" id="SSF54001">
    <property type="entry name" value="Cysteine proteinases"/>
    <property type="match status" value="1"/>
</dbReference>
<dbReference type="RefSeq" id="WP_090839126.1">
    <property type="nucleotide sequence ID" value="NZ_FORM01000004.1"/>
</dbReference>
<dbReference type="Proteomes" id="UP000199559">
    <property type="component" value="Unassembled WGS sequence"/>
</dbReference>
<feature type="domain" description="Transglutaminase-like" evidence="1">
    <location>
        <begin position="114"/>
        <end position="180"/>
    </location>
</feature>
<gene>
    <name evidence="2" type="ORF">SAMN05443431_10480</name>
</gene>
<dbReference type="AlphaFoldDB" id="A0A1I3NAN2"/>
<accession>A0A1I3NAN2</accession>
<dbReference type="SMART" id="SM00460">
    <property type="entry name" value="TGc"/>
    <property type="match status" value="1"/>
</dbReference>
<dbReference type="PANTHER" id="PTHR46333:SF2">
    <property type="entry name" value="CYTOKINESIS PROTEIN 3"/>
    <property type="match status" value="1"/>
</dbReference>
<evidence type="ECO:0000313" key="2">
    <source>
        <dbReference type="EMBL" id="SFJ06249.1"/>
    </source>
</evidence>
<evidence type="ECO:0000259" key="1">
    <source>
        <dbReference type="SMART" id="SM00460"/>
    </source>
</evidence>
<dbReference type="InterPro" id="IPR052557">
    <property type="entry name" value="CAP/Cytokinesis_protein"/>
</dbReference>
<dbReference type="Gene3D" id="3.10.620.30">
    <property type="match status" value="1"/>
</dbReference>
<keyword evidence="3" id="KW-1185">Reference proteome</keyword>
<dbReference type="STRING" id="1144750.SAMN05443431_10480"/>